<sequence>MELVQTCLQLLVSAIQLEASTSTTDGHVHEARWENTRLQKDMDFLRKVIKNQVRIIALLESRLGKADQRVQRGSMAASSIFAQESGIDALIRLGHSVAETGFLPRQRSPSSPSSSESSLETMTSISEAEARPPVIRTIRDGPQGSRFSQYNDSSYDWIRHVR</sequence>
<name>A0A7J6ICR0_COLFN</name>
<dbReference type="Proteomes" id="UP000011096">
    <property type="component" value="Unassembled WGS sequence"/>
</dbReference>
<comment type="caution">
    <text evidence="2">The sequence shown here is derived from an EMBL/GenBank/DDBJ whole genome shotgun (WGS) entry which is preliminary data.</text>
</comment>
<dbReference type="AlphaFoldDB" id="A0A7J6ICR0"/>
<accession>A0A7J6ICR0</accession>
<dbReference type="GeneID" id="43610707"/>
<protein>
    <submittedName>
        <fullName evidence="2">Uncharacterized protein</fullName>
    </submittedName>
</protein>
<evidence type="ECO:0000313" key="2">
    <source>
        <dbReference type="EMBL" id="KAF4474127.1"/>
    </source>
</evidence>
<organism evidence="2 3">
    <name type="scientific">Colletotrichum fructicola (strain Nara gc5)</name>
    <name type="common">Anthracnose fungus</name>
    <name type="synonym">Colletotrichum gloeosporioides (strain Nara gc5)</name>
    <dbReference type="NCBI Taxonomy" id="1213859"/>
    <lineage>
        <taxon>Eukaryota</taxon>
        <taxon>Fungi</taxon>
        <taxon>Dikarya</taxon>
        <taxon>Ascomycota</taxon>
        <taxon>Pezizomycotina</taxon>
        <taxon>Sordariomycetes</taxon>
        <taxon>Hypocreomycetidae</taxon>
        <taxon>Glomerellales</taxon>
        <taxon>Glomerellaceae</taxon>
        <taxon>Colletotrichum</taxon>
        <taxon>Colletotrichum gloeosporioides species complex</taxon>
    </lineage>
</organism>
<reference evidence="2 3" key="1">
    <citation type="submission" date="2012-08" db="EMBL/GenBank/DDBJ databases">
        <authorList>
            <person name="Gan P.H.P."/>
            <person name="Ikeda K."/>
            <person name="Irieda H."/>
            <person name="Narusaka M."/>
            <person name="O'Connell R.J."/>
            <person name="Narusaka Y."/>
            <person name="Takano Y."/>
            <person name="Kubo Y."/>
            <person name="Shirasu K."/>
        </authorList>
    </citation>
    <scope>NUCLEOTIDE SEQUENCE [LARGE SCALE GENOMIC DNA]</scope>
    <source>
        <strain evidence="2 3">Nara gc5</strain>
    </source>
</reference>
<evidence type="ECO:0000313" key="3">
    <source>
        <dbReference type="Proteomes" id="UP000011096"/>
    </source>
</evidence>
<evidence type="ECO:0000256" key="1">
    <source>
        <dbReference type="SAM" id="MobiDB-lite"/>
    </source>
</evidence>
<reference evidence="2 3" key="2">
    <citation type="submission" date="2020-04" db="EMBL/GenBank/DDBJ databases">
        <title>Genome sequencing and assembly of multiple isolates from the Colletotrichum gloeosporioides species complex.</title>
        <authorList>
            <person name="Gan P."/>
            <person name="Shirasu K."/>
        </authorList>
    </citation>
    <scope>NUCLEOTIDE SEQUENCE [LARGE SCALE GENOMIC DNA]</scope>
    <source>
        <strain evidence="2 3">Nara gc5</strain>
    </source>
</reference>
<dbReference type="EMBL" id="ANPB02000011">
    <property type="protein sequence ID" value="KAF4474127.1"/>
    <property type="molecule type" value="Genomic_DNA"/>
</dbReference>
<proteinExistence type="predicted"/>
<feature type="region of interest" description="Disordered" evidence="1">
    <location>
        <begin position="102"/>
        <end position="150"/>
    </location>
</feature>
<keyword evidence="3" id="KW-1185">Reference proteome</keyword>
<feature type="compositionally biased region" description="Low complexity" evidence="1">
    <location>
        <begin position="108"/>
        <end position="127"/>
    </location>
</feature>
<dbReference type="RefSeq" id="XP_066006879.1">
    <property type="nucleotide sequence ID" value="XM_066153785.1"/>
</dbReference>
<dbReference type="InParanoid" id="A0A7J6ICR0"/>
<gene>
    <name evidence="2" type="ORF">CGGC5_v017143</name>
</gene>